<dbReference type="InterPro" id="IPR050645">
    <property type="entry name" value="Histidine_acid_phosphatase"/>
</dbReference>
<dbReference type="AlphaFoldDB" id="A2FQI3"/>
<dbReference type="EMBL" id="DS113944">
    <property type="protein sequence ID" value="EAX92844.1"/>
    <property type="molecule type" value="Genomic_DNA"/>
</dbReference>
<dbReference type="KEGG" id="tva:4750558"/>
<sequence>MLSFFLFSSISTDSQCVAPRITPEPVNNMKIRYAQVLLRHGARAPLNALLPMNHRGYWTCDSDDAIAPRMHGAQRSDYRRFKHVLDPRLVAFLPNCRTGDLLLEGMEQHKRLGEMYADYFDSIGLFDQYPKDEEIHARCSNIERTLRSAQSFLHGFYPPGQPNTTLTIETGSDEYSLLRPGNFCKDMENESTVWAASEDYKKFVADNWPAVADFAEKIKVEQSGDNLNLICDYIATHFCDGKQISPEITDETINTCRKALGFNLYDRYSKNPFVYASYTMREILNIANAALAGNNTYKFTVNSAHDSTVAAIYQYLAGQVNVRAPNSDFIPPYASHLLMEIWDDSNNEHYVRFVFNGEIVKLSLLQNQTLVKFSEFLNSEYMKINDYCTEMP</sequence>
<dbReference type="InterPro" id="IPR029033">
    <property type="entry name" value="His_PPase_superfam"/>
</dbReference>
<dbReference type="InterPro" id="IPR000560">
    <property type="entry name" value="His_Pase_clade-2"/>
</dbReference>
<dbReference type="VEuPathDB" id="TrichDB:TVAGG3_0843110"/>
<dbReference type="InterPro" id="IPR033379">
    <property type="entry name" value="Acid_Pase_AS"/>
</dbReference>
<dbReference type="PANTHER" id="PTHR11567:SF110">
    <property type="entry name" value="2-PHOSPHOXYLOSE PHOSPHATASE 1"/>
    <property type="match status" value="1"/>
</dbReference>
<evidence type="ECO:0000313" key="3">
    <source>
        <dbReference type="EMBL" id="EAX92844.1"/>
    </source>
</evidence>
<reference evidence="3" key="2">
    <citation type="journal article" date="2007" name="Science">
        <title>Draft genome sequence of the sexually transmitted pathogen Trichomonas vaginalis.</title>
        <authorList>
            <person name="Carlton J.M."/>
            <person name="Hirt R.P."/>
            <person name="Silva J.C."/>
            <person name="Delcher A.L."/>
            <person name="Schatz M."/>
            <person name="Zhao Q."/>
            <person name="Wortman J.R."/>
            <person name="Bidwell S.L."/>
            <person name="Alsmark U.C.M."/>
            <person name="Besteiro S."/>
            <person name="Sicheritz-Ponten T."/>
            <person name="Noel C.J."/>
            <person name="Dacks J.B."/>
            <person name="Foster P.G."/>
            <person name="Simillion C."/>
            <person name="Van de Peer Y."/>
            <person name="Miranda-Saavedra D."/>
            <person name="Barton G.J."/>
            <person name="Westrop G.D."/>
            <person name="Mueller S."/>
            <person name="Dessi D."/>
            <person name="Fiori P.L."/>
            <person name="Ren Q."/>
            <person name="Paulsen I."/>
            <person name="Zhang H."/>
            <person name="Bastida-Corcuera F.D."/>
            <person name="Simoes-Barbosa A."/>
            <person name="Brown M.T."/>
            <person name="Hayes R.D."/>
            <person name="Mukherjee M."/>
            <person name="Okumura C.Y."/>
            <person name="Schneider R."/>
            <person name="Smith A.J."/>
            <person name="Vanacova S."/>
            <person name="Villalvazo M."/>
            <person name="Haas B.J."/>
            <person name="Pertea M."/>
            <person name="Feldblyum T.V."/>
            <person name="Utterback T.R."/>
            <person name="Shu C.L."/>
            <person name="Osoegawa K."/>
            <person name="de Jong P.J."/>
            <person name="Hrdy I."/>
            <person name="Horvathova L."/>
            <person name="Zubacova Z."/>
            <person name="Dolezal P."/>
            <person name="Malik S.B."/>
            <person name="Logsdon J.M. Jr."/>
            <person name="Henze K."/>
            <person name="Gupta A."/>
            <person name="Wang C.C."/>
            <person name="Dunne R.L."/>
            <person name="Upcroft J.A."/>
            <person name="Upcroft P."/>
            <person name="White O."/>
            <person name="Salzberg S.L."/>
            <person name="Tang P."/>
            <person name="Chiu C.-H."/>
            <person name="Lee Y.-S."/>
            <person name="Embley T.M."/>
            <person name="Coombs G.H."/>
            <person name="Mottram J.C."/>
            <person name="Tachezy J."/>
            <person name="Fraser-Liggett C.M."/>
            <person name="Johnson P.J."/>
        </authorList>
    </citation>
    <scope>NUCLEOTIDE SEQUENCE [LARGE SCALE GENOMIC DNA]</scope>
    <source>
        <strain evidence="3">G3</strain>
    </source>
</reference>
<dbReference type="eggNOG" id="ENOG502S5PZ">
    <property type="taxonomic scope" value="Eukaryota"/>
</dbReference>
<organism evidence="3 4">
    <name type="scientific">Trichomonas vaginalis (strain ATCC PRA-98 / G3)</name>
    <dbReference type="NCBI Taxonomy" id="412133"/>
    <lineage>
        <taxon>Eukaryota</taxon>
        <taxon>Metamonada</taxon>
        <taxon>Parabasalia</taxon>
        <taxon>Trichomonadida</taxon>
        <taxon>Trichomonadidae</taxon>
        <taxon>Trichomonas</taxon>
    </lineage>
</organism>
<evidence type="ECO:0000313" key="4">
    <source>
        <dbReference type="Proteomes" id="UP000001542"/>
    </source>
</evidence>
<dbReference type="PROSITE" id="PS00616">
    <property type="entry name" value="HIS_ACID_PHOSPHAT_1"/>
    <property type="match status" value="1"/>
</dbReference>
<dbReference type="VEuPathDB" id="TrichDB:TVAG_363220"/>
<dbReference type="OMA" id="INDYCTE"/>
<dbReference type="Pfam" id="PF00328">
    <property type="entry name" value="His_Phos_2"/>
    <property type="match status" value="1"/>
</dbReference>
<dbReference type="OrthoDB" id="10257284at2759"/>
<dbReference type="SMR" id="A2FQI3"/>
<dbReference type="Proteomes" id="UP000001542">
    <property type="component" value="Unassembled WGS sequence"/>
</dbReference>
<dbReference type="RefSeq" id="XP_001305774.1">
    <property type="nucleotide sequence ID" value="XM_001305773.1"/>
</dbReference>
<dbReference type="SUPFAM" id="SSF53254">
    <property type="entry name" value="Phosphoglycerate mutase-like"/>
    <property type="match status" value="1"/>
</dbReference>
<dbReference type="Gene3D" id="3.40.50.1240">
    <property type="entry name" value="Phosphoglycerate mutase-like"/>
    <property type="match status" value="1"/>
</dbReference>
<protein>
    <submittedName>
        <fullName evidence="3">Histidine acid phosphatase family protein</fullName>
    </submittedName>
</protein>
<comment type="similarity">
    <text evidence="1">Belongs to the histidine acid phosphatase family.</text>
</comment>
<reference evidence="3" key="1">
    <citation type="submission" date="2006-10" db="EMBL/GenBank/DDBJ databases">
        <authorList>
            <person name="Amadeo P."/>
            <person name="Zhao Q."/>
            <person name="Wortman J."/>
            <person name="Fraser-Liggett C."/>
            <person name="Carlton J."/>
        </authorList>
    </citation>
    <scope>NUCLEOTIDE SEQUENCE</scope>
    <source>
        <strain evidence="3">G3</strain>
    </source>
</reference>
<dbReference type="InParanoid" id="A2FQI3"/>
<dbReference type="CDD" id="cd07061">
    <property type="entry name" value="HP_HAP_like"/>
    <property type="match status" value="1"/>
</dbReference>
<keyword evidence="2" id="KW-0378">Hydrolase</keyword>
<dbReference type="STRING" id="5722.A2FQI3"/>
<dbReference type="PANTHER" id="PTHR11567">
    <property type="entry name" value="ACID PHOSPHATASE-RELATED"/>
    <property type="match status" value="1"/>
</dbReference>
<gene>
    <name evidence="3" type="ORF">TVAG_363220</name>
</gene>
<name>A2FQI3_TRIV3</name>
<dbReference type="GO" id="GO:0016791">
    <property type="term" value="F:phosphatase activity"/>
    <property type="evidence" value="ECO:0000318"/>
    <property type="project" value="GO_Central"/>
</dbReference>
<evidence type="ECO:0000256" key="1">
    <source>
        <dbReference type="ARBA" id="ARBA00005375"/>
    </source>
</evidence>
<proteinExistence type="inferred from homology"/>
<accession>A2FQI3</accession>
<dbReference type="FunCoup" id="A2FQI3">
    <property type="interactions" value="32"/>
</dbReference>
<evidence type="ECO:0000256" key="2">
    <source>
        <dbReference type="ARBA" id="ARBA00022801"/>
    </source>
</evidence>
<keyword evidence="4" id="KW-1185">Reference proteome</keyword>